<dbReference type="HOGENOM" id="CLU_013173_21_2_1"/>
<dbReference type="GO" id="GO:0007165">
    <property type="term" value="P:signal transduction"/>
    <property type="evidence" value="ECO:0000318"/>
    <property type="project" value="GO_Central"/>
</dbReference>
<evidence type="ECO:0000256" key="4">
    <source>
        <dbReference type="ARBA" id="ARBA00013081"/>
    </source>
</evidence>
<comment type="cofactor">
    <cofactor evidence="1">
        <name>Mn(2+)</name>
        <dbReference type="ChEBI" id="CHEBI:29035"/>
    </cofactor>
</comment>
<evidence type="ECO:0000313" key="14">
    <source>
        <dbReference type="Proteomes" id="UP000001514"/>
    </source>
</evidence>
<dbReference type="Pfam" id="PF00481">
    <property type="entry name" value="PP2C"/>
    <property type="match status" value="1"/>
</dbReference>
<reference evidence="13 14" key="1">
    <citation type="journal article" date="2011" name="Science">
        <title>The Selaginella genome identifies genetic changes associated with the evolution of vascular plants.</title>
        <authorList>
            <person name="Banks J.A."/>
            <person name="Nishiyama T."/>
            <person name="Hasebe M."/>
            <person name="Bowman J.L."/>
            <person name="Gribskov M."/>
            <person name="dePamphilis C."/>
            <person name="Albert V.A."/>
            <person name="Aono N."/>
            <person name="Aoyama T."/>
            <person name="Ambrose B.A."/>
            <person name="Ashton N.W."/>
            <person name="Axtell M.J."/>
            <person name="Barker E."/>
            <person name="Barker M.S."/>
            <person name="Bennetzen J.L."/>
            <person name="Bonawitz N.D."/>
            <person name="Chapple C."/>
            <person name="Cheng C."/>
            <person name="Correa L.G."/>
            <person name="Dacre M."/>
            <person name="DeBarry J."/>
            <person name="Dreyer I."/>
            <person name="Elias M."/>
            <person name="Engstrom E.M."/>
            <person name="Estelle M."/>
            <person name="Feng L."/>
            <person name="Finet C."/>
            <person name="Floyd S.K."/>
            <person name="Frommer W.B."/>
            <person name="Fujita T."/>
            <person name="Gramzow L."/>
            <person name="Gutensohn M."/>
            <person name="Harholt J."/>
            <person name="Hattori M."/>
            <person name="Heyl A."/>
            <person name="Hirai T."/>
            <person name="Hiwatashi Y."/>
            <person name="Ishikawa M."/>
            <person name="Iwata M."/>
            <person name="Karol K.G."/>
            <person name="Koehler B."/>
            <person name="Kolukisaoglu U."/>
            <person name="Kubo M."/>
            <person name="Kurata T."/>
            <person name="Lalonde S."/>
            <person name="Li K."/>
            <person name="Li Y."/>
            <person name="Litt A."/>
            <person name="Lyons E."/>
            <person name="Manning G."/>
            <person name="Maruyama T."/>
            <person name="Michael T.P."/>
            <person name="Mikami K."/>
            <person name="Miyazaki S."/>
            <person name="Morinaga S."/>
            <person name="Murata T."/>
            <person name="Mueller-Roeber B."/>
            <person name="Nelson D.R."/>
            <person name="Obara M."/>
            <person name="Oguri Y."/>
            <person name="Olmstead R.G."/>
            <person name="Onodera N."/>
            <person name="Petersen B.L."/>
            <person name="Pils B."/>
            <person name="Prigge M."/>
            <person name="Rensing S.A."/>
            <person name="Riano-Pachon D.M."/>
            <person name="Roberts A.W."/>
            <person name="Sato Y."/>
            <person name="Scheller H.V."/>
            <person name="Schulz B."/>
            <person name="Schulz C."/>
            <person name="Shakirov E.V."/>
            <person name="Shibagaki N."/>
            <person name="Shinohara N."/>
            <person name="Shippen D.E."/>
            <person name="Soerensen I."/>
            <person name="Sotooka R."/>
            <person name="Sugimoto N."/>
            <person name="Sugita M."/>
            <person name="Sumikawa N."/>
            <person name="Tanurdzic M."/>
            <person name="Theissen G."/>
            <person name="Ulvskov P."/>
            <person name="Wakazuki S."/>
            <person name="Weng J.K."/>
            <person name="Willats W.W."/>
            <person name="Wipf D."/>
            <person name="Wolf P.G."/>
            <person name="Yang L."/>
            <person name="Zimmer A.D."/>
            <person name="Zhu Q."/>
            <person name="Mitros T."/>
            <person name="Hellsten U."/>
            <person name="Loque D."/>
            <person name="Otillar R."/>
            <person name="Salamov A."/>
            <person name="Schmutz J."/>
            <person name="Shapiro H."/>
            <person name="Lindquist E."/>
            <person name="Lucas S."/>
            <person name="Rokhsar D."/>
            <person name="Grigoriev I.V."/>
        </authorList>
    </citation>
    <scope>NUCLEOTIDE SEQUENCE [LARGE SCALE GENOMIC DNA]</scope>
</reference>
<dbReference type="Gene3D" id="3.60.40.10">
    <property type="entry name" value="PPM-type phosphatase domain"/>
    <property type="match status" value="1"/>
</dbReference>
<dbReference type="KEGG" id="smo:SELMODRAFT_176266"/>
<dbReference type="PANTHER" id="PTHR13832:SF790">
    <property type="entry name" value="PROTEIN PHOSPHATASE 2C 22-RELATED"/>
    <property type="match status" value="1"/>
</dbReference>
<accession>D8S222</accession>
<comment type="similarity">
    <text evidence="3">Belongs to the PP2C family.</text>
</comment>
<dbReference type="GO" id="GO:0005737">
    <property type="term" value="C:cytoplasm"/>
    <property type="evidence" value="ECO:0007669"/>
    <property type="project" value="UniProtKB-ARBA"/>
</dbReference>
<dbReference type="PROSITE" id="PS51746">
    <property type="entry name" value="PPM_2"/>
    <property type="match status" value="1"/>
</dbReference>
<dbReference type="EC" id="3.1.3.16" evidence="4"/>
<protein>
    <recommendedName>
        <fullName evidence="4">protein-serine/threonine phosphatase</fullName>
        <ecNumber evidence="4">3.1.3.16</ecNumber>
    </recommendedName>
</protein>
<keyword evidence="5" id="KW-0479">Metal-binding</keyword>
<keyword evidence="8" id="KW-0904">Protein phosphatase</keyword>
<name>D8S222_SELML</name>
<keyword evidence="9" id="KW-0464">Manganese</keyword>
<keyword evidence="6" id="KW-0378">Hydrolase</keyword>
<evidence type="ECO:0000256" key="6">
    <source>
        <dbReference type="ARBA" id="ARBA00022801"/>
    </source>
</evidence>
<dbReference type="CDD" id="cd00143">
    <property type="entry name" value="PP2Cc"/>
    <property type="match status" value="1"/>
</dbReference>
<dbReference type="GO" id="GO:0005634">
    <property type="term" value="C:nucleus"/>
    <property type="evidence" value="ECO:0007669"/>
    <property type="project" value="UniProtKB-ARBA"/>
</dbReference>
<dbReference type="SMART" id="SM00332">
    <property type="entry name" value="PP2Cc"/>
    <property type="match status" value="1"/>
</dbReference>
<evidence type="ECO:0000256" key="3">
    <source>
        <dbReference type="ARBA" id="ARBA00006702"/>
    </source>
</evidence>
<dbReference type="EMBL" id="GL377599">
    <property type="protein sequence ID" value="EFJ21390.1"/>
    <property type="molecule type" value="Genomic_DNA"/>
</dbReference>
<dbReference type="InterPro" id="IPR015655">
    <property type="entry name" value="PP2C"/>
</dbReference>
<evidence type="ECO:0000259" key="12">
    <source>
        <dbReference type="PROSITE" id="PS51746"/>
    </source>
</evidence>
<sequence length="388" mass="41571">MAAGADISQPVGALEQLPAGGGAAGASSDPIAKPPKPVYTATITACLTATTTTTTASVGSAGAGSTVCKCVSTVRLAMSEVVEETSDQKEEEIAIFVPMIRSGEWTDIGGRGLMEDAHVRVDDLGPMGDASGAFYGVFDGHCGKDAALFVREHLLGYILRDVSFPACLEDAVRHGFYQTDHAFAEACLLDEQLQSGTTALTAFVIGRRLLVANVGDSRAVLSRRGKAVEMSRDHKPVVERTRIEALGGFVDDGYLNGQLAVARALGDWHMKDLKVGGPLISEPELRQAILTEEDEFLIIGCDGLWDVFTSQNAIDLARKELQQHNDPDLCSKQLVAEALRRNTSDNLTVVTVCFHADCPPRLSSDTRIRRSFSAEGLKSVQDFLNRCS</sequence>
<dbReference type="SUPFAM" id="SSF81606">
    <property type="entry name" value="PP2C-like"/>
    <property type="match status" value="1"/>
</dbReference>
<feature type="domain" description="PPM-type phosphatase" evidence="12">
    <location>
        <begin position="101"/>
        <end position="354"/>
    </location>
</feature>
<comment type="cofactor">
    <cofactor evidence="2">
        <name>Mg(2+)</name>
        <dbReference type="ChEBI" id="CHEBI:18420"/>
    </cofactor>
</comment>
<keyword evidence="7" id="KW-0460">Magnesium</keyword>
<dbReference type="FunCoup" id="D8S222">
    <property type="interactions" value="210"/>
</dbReference>
<evidence type="ECO:0000256" key="5">
    <source>
        <dbReference type="ARBA" id="ARBA00022723"/>
    </source>
</evidence>
<evidence type="ECO:0000256" key="7">
    <source>
        <dbReference type="ARBA" id="ARBA00022842"/>
    </source>
</evidence>
<evidence type="ECO:0000313" key="13">
    <source>
        <dbReference type="EMBL" id="EFJ21390.1"/>
    </source>
</evidence>
<dbReference type="PANTHER" id="PTHR13832">
    <property type="entry name" value="PROTEIN PHOSPHATASE 2C"/>
    <property type="match status" value="1"/>
</dbReference>
<dbReference type="eggNOG" id="KOG0698">
    <property type="taxonomic scope" value="Eukaryota"/>
</dbReference>
<dbReference type="InterPro" id="IPR036457">
    <property type="entry name" value="PPM-type-like_dom_sf"/>
</dbReference>
<dbReference type="GO" id="GO:0004722">
    <property type="term" value="F:protein serine/threonine phosphatase activity"/>
    <property type="evidence" value="ECO:0000318"/>
    <property type="project" value="GO_Central"/>
</dbReference>
<dbReference type="InParanoid" id="D8S222"/>
<evidence type="ECO:0000256" key="8">
    <source>
        <dbReference type="ARBA" id="ARBA00022912"/>
    </source>
</evidence>
<dbReference type="GO" id="GO:0046872">
    <property type="term" value="F:metal ion binding"/>
    <property type="evidence" value="ECO:0007669"/>
    <property type="project" value="UniProtKB-KW"/>
</dbReference>
<dbReference type="Proteomes" id="UP000001514">
    <property type="component" value="Unassembled WGS sequence"/>
</dbReference>
<evidence type="ECO:0000256" key="11">
    <source>
        <dbReference type="ARBA" id="ARBA00048336"/>
    </source>
</evidence>
<evidence type="ECO:0000256" key="1">
    <source>
        <dbReference type="ARBA" id="ARBA00001936"/>
    </source>
</evidence>
<gene>
    <name evidence="13" type="ORF">SELMODRAFT_176266</name>
</gene>
<comment type="catalytic activity">
    <reaction evidence="10">
        <text>O-phospho-L-seryl-[protein] + H2O = L-seryl-[protein] + phosphate</text>
        <dbReference type="Rhea" id="RHEA:20629"/>
        <dbReference type="Rhea" id="RHEA-COMP:9863"/>
        <dbReference type="Rhea" id="RHEA-COMP:11604"/>
        <dbReference type="ChEBI" id="CHEBI:15377"/>
        <dbReference type="ChEBI" id="CHEBI:29999"/>
        <dbReference type="ChEBI" id="CHEBI:43474"/>
        <dbReference type="ChEBI" id="CHEBI:83421"/>
        <dbReference type="EC" id="3.1.3.16"/>
    </reaction>
</comment>
<evidence type="ECO:0000256" key="9">
    <source>
        <dbReference type="ARBA" id="ARBA00023211"/>
    </source>
</evidence>
<dbReference type="OrthoDB" id="10264738at2759"/>
<organism evidence="14">
    <name type="scientific">Selaginella moellendorffii</name>
    <name type="common">Spikemoss</name>
    <dbReference type="NCBI Taxonomy" id="88036"/>
    <lineage>
        <taxon>Eukaryota</taxon>
        <taxon>Viridiplantae</taxon>
        <taxon>Streptophyta</taxon>
        <taxon>Embryophyta</taxon>
        <taxon>Tracheophyta</taxon>
        <taxon>Lycopodiopsida</taxon>
        <taxon>Selaginellales</taxon>
        <taxon>Selaginellaceae</taxon>
        <taxon>Selaginella</taxon>
    </lineage>
</organism>
<dbReference type="InterPro" id="IPR001932">
    <property type="entry name" value="PPM-type_phosphatase-like_dom"/>
</dbReference>
<evidence type="ECO:0000256" key="2">
    <source>
        <dbReference type="ARBA" id="ARBA00001946"/>
    </source>
</evidence>
<dbReference type="STRING" id="88036.D8S222"/>
<proteinExistence type="inferred from homology"/>
<comment type="catalytic activity">
    <reaction evidence="11">
        <text>O-phospho-L-threonyl-[protein] + H2O = L-threonyl-[protein] + phosphate</text>
        <dbReference type="Rhea" id="RHEA:47004"/>
        <dbReference type="Rhea" id="RHEA-COMP:11060"/>
        <dbReference type="Rhea" id="RHEA-COMP:11605"/>
        <dbReference type="ChEBI" id="CHEBI:15377"/>
        <dbReference type="ChEBI" id="CHEBI:30013"/>
        <dbReference type="ChEBI" id="CHEBI:43474"/>
        <dbReference type="ChEBI" id="CHEBI:61977"/>
        <dbReference type="EC" id="3.1.3.16"/>
    </reaction>
</comment>
<keyword evidence="14" id="KW-1185">Reference proteome</keyword>
<dbReference type="AlphaFoldDB" id="D8S222"/>
<dbReference type="Gramene" id="EFJ21390">
    <property type="protein sequence ID" value="EFJ21390"/>
    <property type="gene ID" value="SELMODRAFT_176266"/>
</dbReference>
<evidence type="ECO:0000256" key="10">
    <source>
        <dbReference type="ARBA" id="ARBA00047761"/>
    </source>
</evidence>
<dbReference type="FunFam" id="3.60.40.10:FF:000004">
    <property type="entry name" value="Probable protein phosphatase 2C 22"/>
    <property type="match status" value="1"/>
</dbReference>